<dbReference type="AlphaFoldDB" id="A0A7W3Y160"/>
<name>A0A7W3Y160_9ACTN</name>
<proteinExistence type="predicted"/>
<dbReference type="Proteomes" id="UP000538929">
    <property type="component" value="Unassembled WGS sequence"/>
</dbReference>
<evidence type="ECO:0000313" key="1">
    <source>
        <dbReference type="EMBL" id="MBB0244198.1"/>
    </source>
</evidence>
<evidence type="ECO:0000313" key="2">
    <source>
        <dbReference type="Proteomes" id="UP000538929"/>
    </source>
</evidence>
<dbReference type="RefSeq" id="WP_182605855.1">
    <property type="nucleotide sequence ID" value="NZ_VKHT01000191.1"/>
</dbReference>
<accession>A0A7W3Y160</accession>
<dbReference type="EMBL" id="VKHT01000191">
    <property type="protein sequence ID" value="MBB0244198.1"/>
    <property type="molecule type" value="Genomic_DNA"/>
</dbReference>
<sequence>MTFPPRARSPLPTRRWNSPLFVLRKESLITFIDHHAVVVGSTDGRHTFVVLNRRLRPAPTS</sequence>
<comment type="caution">
    <text evidence="1">The sequence shown here is derived from an EMBL/GenBank/DDBJ whole genome shotgun (WGS) entry which is preliminary data.</text>
</comment>
<organism evidence="1 2">
    <name type="scientific">Streptomyces alkaliphilus</name>
    <dbReference type="NCBI Taxonomy" id="1472722"/>
    <lineage>
        <taxon>Bacteria</taxon>
        <taxon>Bacillati</taxon>
        <taxon>Actinomycetota</taxon>
        <taxon>Actinomycetes</taxon>
        <taxon>Kitasatosporales</taxon>
        <taxon>Streptomycetaceae</taxon>
        <taxon>Streptomyces</taxon>
    </lineage>
</organism>
<keyword evidence="2" id="KW-1185">Reference proteome</keyword>
<gene>
    <name evidence="1" type="ORF">FNQ90_08780</name>
</gene>
<reference evidence="2" key="1">
    <citation type="submission" date="2019-10" db="EMBL/GenBank/DDBJ databases">
        <title>Streptomyces sp. nov., a novel actinobacterium isolated from alkaline environment.</title>
        <authorList>
            <person name="Golinska P."/>
        </authorList>
    </citation>
    <scope>NUCLEOTIDE SEQUENCE [LARGE SCALE GENOMIC DNA]</scope>
    <source>
        <strain evidence="2">DSM 42118</strain>
    </source>
</reference>
<protein>
    <submittedName>
        <fullName evidence="1">Uncharacterized protein</fullName>
    </submittedName>
</protein>